<protein>
    <submittedName>
        <fullName evidence="2">Transcriptional regulator</fullName>
    </submittedName>
</protein>
<comment type="caution">
    <text evidence="2">The sequence shown here is derived from an EMBL/GenBank/DDBJ whole genome shotgun (WGS) entry which is preliminary data.</text>
</comment>
<evidence type="ECO:0000256" key="1">
    <source>
        <dbReference type="ARBA" id="ARBA00005260"/>
    </source>
</evidence>
<dbReference type="GO" id="GO:0046872">
    <property type="term" value="F:metal ion binding"/>
    <property type="evidence" value="ECO:0007669"/>
    <property type="project" value="InterPro"/>
</dbReference>
<name>A0A7C3RJ39_DICTH</name>
<dbReference type="InterPro" id="IPR003735">
    <property type="entry name" value="Metal_Tscrpt_repr"/>
</dbReference>
<sequence length="82" mass="9450">MDKKDYLVALRRIEGQVRGLQRMIEEDRDCKEIISQIAAVRSALKRVGVLLVENYAKKCLAEGDKDLENEISELLRDLQSLF</sequence>
<evidence type="ECO:0000313" key="2">
    <source>
        <dbReference type="EMBL" id="HFX12820.1"/>
    </source>
</evidence>
<dbReference type="GO" id="GO:0003677">
    <property type="term" value="F:DNA binding"/>
    <property type="evidence" value="ECO:0007669"/>
    <property type="project" value="InterPro"/>
</dbReference>
<accession>A0A7C3RJ39</accession>
<proteinExistence type="inferred from homology"/>
<dbReference type="InterPro" id="IPR038390">
    <property type="entry name" value="Metal_Tscrpt_repr_sf"/>
</dbReference>
<dbReference type="GO" id="GO:0045892">
    <property type="term" value="P:negative regulation of DNA-templated transcription"/>
    <property type="evidence" value="ECO:0007669"/>
    <property type="project" value="UniProtKB-ARBA"/>
</dbReference>
<organism evidence="2">
    <name type="scientific">Dictyoglomus thermophilum</name>
    <dbReference type="NCBI Taxonomy" id="14"/>
    <lineage>
        <taxon>Bacteria</taxon>
        <taxon>Pseudomonadati</taxon>
        <taxon>Dictyoglomota</taxon>
        <taxon>Dictyoglomia</taxon>
        <taxon>Dictyoglomales</taxon>
        <taxon>Dictyoglomaceae</taxon>
        <taxon>Dictyoglomus</taxon>
    </lineage>
</organism>
<dbReference type="Pfam" id="PF02583">
    <property type="entry name" value="Trns_repr_metal"/>
    <property type="match status" value="1"/>
</dbReference>
<dbReference type="Gene3D" id="1.20.58.1000">
    <property type="entry name" value="Metal-sensitive repressor, helix protomer"/>
    <property type="match status" value="1"/>
</dbReference>
<dbReference type="EMBL" id="DTIN01000009">
    <property type="protein sequence ID" value="HFX12820.1"/>
    <property type="molecule type" value="Genomic_DNA"/>
</dbReference>
<reference evidence="2" key="1">
    <citation type="journal article" date="2020" name="mSystems">
        <title>Genome- and Community-Level Interaction Insights into Carbon Utilization and Element Cycling Functions of Hydrothermarchaeota in Hydrothermal Sediment.</title>
        <authorList>
            <person name="Zhou Z."/>
            <person name="Liu Y."/>
            <person name="Xu W."/>
            <person name="Pan J."/>
            <person name="Luo Z.H."/>
            <person name="Li M."/>
        </authorList>
    </citation>
    <scope>NUCLEOTIDE SEQUENCE [LARGE SCALE GENOMIC DNA]</scope>
    <source>
        <strain evidence="2">SpSt-81</strain>
    </source>
</reference>
<dbReference type="PANTHER" id="PTHR33677:SF5">
    <property type="entry name" value="TRANSCRIPTIONAL REPRESSOR FRMR"/>
    <property type="match status" value="1"/>
</dbReference>
<dbReference type="CDD" id="cd10148">
    <property type="entry name" value="CsoR-like_DUF156"/>
    <property type="match status" value="1"/>
</dbReference>
<gene>
    <name evidence="2" type="ORF">ENW00_01470</name>
</gene>
<comment type="similarity">
    <text evidence="1">Belongs to the FrmR/RcnR family.</text>
</comment>
<dbReference type="AlphaFoldDB" id="A0A7C3RJ39"/>
<dbReference type="PANTHER" id="PTHR33677">
    <property type="entry name" value="TRANSCRIPTIONAL REPRESSOR FRMR-RELATED"/>
    <property type="match status" value="1"/>
</dbReference>